<sequence>FDLRNLQSDESDLGITESLSSRQGRSGERQDIFKASQSYLPPSFSDSALVHTFVDDGYLTIADGQESDNDDGITANSSLMASMNSGNSSA</sequence>
<feature type="region of interest" description="Disordered" evidence="1">
    <location>
        <begin position="1"/>
        <end position="28"/>
    </location>
</feature>
<name>A0A0B7BVE7_9EUPU</name>
<evidence type="ECO:0000256" key="1">
    <source>
        <dbReference type="SAM" id="MobiDB-lite"/>
    </source>
</evidence>
<proteinExistence type="predicted"/>
<feature type="region of interest" description="Disordered" evidence="1">
    <location>
        <begin position="62"/>
        <end position="90"/>
    </location>
</feature>
<feature type="compositionally biased region" description="Polar residues" evidence="1">
    <location>
        <begin position="74"/>
        <end position="90"/>
    </location>
</feature>
<organism evidence="2">
    <name type="scientific">Arion vulgaris</name>
    <dbReference type="NCBI Taxonomy" id="1028688"/>
    <lineage>
        <taxon>Eukaryota</taxon>
        <taxon>Metazoa</taxon>
        <taxon>Spiralia</taxon>
        <taxon>Lophotrochozoa</taxon>
        <taxon>Mollusca</taxon>
        <taxon>Gastropoda</taxon>
        <taxon>Heterobranchia</taxon>
        <taxon>Euthyneura</taxon>
        <taxon>Panpulmonata</taxon>
        <taxon>Eupulmonata</taxon>
        <taxon>Stylommatophora</taxon>
        <taxon>Helicina</taxon>
        <taxon>Arionoidea</taxon>
        <taxon>Arionidae</taxon>
        <taxon>Arion</taxon>
    </lineage>
</organism>
<feature type="non-terminal residue" evidence="2">
    <location>
        <position position="90"/>
    </location>
</feature>
<accession>A0A0B7BVE7</accession>
<evidence type="ECO:0000313" key="2">
    <source>
        <dbReference type="EMBL" id="CEK96938.1"/>
    </source>
</evidence>
<dbReference type="AlphaFoldDB" id="A0A0B7BVE7"/>
<dbReference type="EMBL" id="HACG01050073">
    <property type="protein sequence ID" value="CEK96938.1"/>
    <property type="molecule type" value="Transcribed_RNA"/>
</dbReference>
<gene>
    <name evidence="2" type="primary">ORF214073</name>
</gene>
<protein>
    <submittedName>
        <fullName evidence="2">Uncharacterized protein</fullName>
    </submittedName>
</protein>
<reference evidence="2" key="1">
    <citation type="submission" date="2014-12" db="EMBL/GenBank/DDBJ databases">
        <title>Insight into the proteome of Arion vulgaris.</title>
        <authorList>
            <person name="Aradska J."/>
            <person name="Bulat T."/>
            <person name="Smidak R."/>
            <person name="Sarate P."/>
            <person name="Gangsoo J."/>
            <person name="Sialana F."/>
            <person name="Bilban M."/>
            <person name="Lubec G."/>
        </authorList>
    </citation>
    <scope>NUCLEOTIDE SEQUENCE</scope>
    <source>
        <tissue evidence="2">Skin</tissue>
    </source>
</reference>
<feature type="non-terminal residue" evidence="2">
    <location>
        <position position="1"/>
    </location>
</feature>